<dbReference type="PRINTS" id="PR00039">
    <property type="entry name" value="HTHLYSR"/>
</dbReference>
<dbReference type="Gene3D" id="1.10.10.10">
    <property type="entry name" value="Winged helix-like DNA-binding domain superfamily/Winged helix DNA-binding domain"/>
    <property type="match status" value="1"/>
</dbReference>
<dbReference type="PANTHER" id="PTHR30126:SF39">
    <property type="entry name" value="HTH-TYPE TRANSCRIPTIONAL REGULATOR CYSL"/>
    <property type="match status" value="1"/>
</dbReference>
<protein>
    <submittedName>
        <fullName evidence="6">LysR family transcriptional regulator</fullName>
    </submittedName>
</protein>
<dbReference type="InterPro" id="IPR036388">
    <property type="entry name" value="WH-like_DNA-bd_sf"/>
</dbReference>
<dbReference type="InterPro" id="IPR005119">
    <property type="entry name" value="LysR_subst-bd"/>
</dbReference>
<dbReference type="EMBL" id="JAGSHT010000003">
    <property type="protein sequence ID" value="MBZ2195206.1"/>
    <property type="molecule type" value="Genomic_DNA"/>
</dbReference>
<organism evidence="6 7">
    <name type="scientific">Occultella gossypii</name>
    <dbReference type="NCBI Taxonomy" id="2800820"/>
    <lineage>
        <taxon>Bacteria</taxon>
        <taxon>Bacillati</taxon>
        <taxon>Actinomycetota</taxon>
        <taxon>Actinomycetes</taxon>
        <taxon>Micrococcales</taxon>
        <taxon>Ruaniaceae</taxon>
        <taxon>Occultella</taxon>
    </lineage>
</organism>
<name>A0ABS7S7C7_9MICO</name>
<dbReference type="Pfam" id="PF00126">
    <property type="entry name" value="HTH_1"/>
    <property type="match status" value="1"/>
</dbReference>
<accession>A0ABS7S7C7</accession>
<dbReference type="CDD" id="cd05466">
    <property type="entry name" value="PBP2_LTTR_substrate"/>
    <property type="match status" value="1"/>
</dbReference>
<dbReference type="RefSeq" id="WP_223402889.1">
    <property type="nucleotide sequence ID" value="NZ_JAGSHT010000003.1"/>
</dbReference>
<dbReference type="PANTHER" id="PTHR30126">
    <property type="entry name" value="HTH-TYPE TRANSCRIPTIONAL REGULATOR"/>
    <property type="match status" value="1"/>
</dbReference>
<dbReference type="Pfam" id="PF03466">
    <property type="entry name" value="LysR_substrate"/>
    <property type="match status" value="1"/>
</dbReference>
<evidence type="ECO:0000256" key="1">
    <source>
        <dbReference type="ARBA" id="ARBA00009437"/>
    </source>
</evidence>
<keyword evidence="7" id="KW-1185">Reference proteome</keyword>
<evidence type="ECO:0000256" key="4">
    <source>
        <dbReference type="ARBA" id="ARBA00023163"/>
    </source>
</evidence>
<evidence type="ECO:0000259" key="5">
    <source>
        <dbReference type="PROSITE" id="PS50931"/>
    </source>
</evidence>
<comment type="similarity">
    <text evidence="1">Belongs to the LysR transcriptional regulatory family.</text>
</comment>
<dbReference type="Gene3D" id="3.40.190.10">
    <property type="entry name" value="Periplasmic binding protein-like II"/>
    <property type="match status" value="2"/>
</dbReference>
<keyword evidence="3" id="KW-0238">DNA-binding</keyword>
<keyword evidence="2" id="KW-0805">Transcription regulation</keyword>
<sequence>MDTRLLRTFLTVARTGSFTAAADELNFTQSTVTAHVQRLERLLGSPVLDRLPGRVTVTAVGAEVIGPAEDLLAAQERIQAAGGERSAAGTVRLMAPETLCTYWLPDVIGALRRTAPEVQIWVSAGGSHDGLEAVGSGAVDLAVTLEPRAPVTDLALTRLGSQPLVFVDRPHPDAASAPSLVPGPATWPDLADRDALLLEEGCGYGDLVADRLAATGRRRGRRARFGSVETIKRCVGVGLGWTALPRLSVEAEVGTGELAVLAGPDLPDCEVHVASHPRRYRSPATLLVLSELERSWPRPPDRTPAVGH</sequence>
<dbReference type="SUPFAM" id="SSF53850">
    <property type="entry name" value="Periplasmic binding protein-like II"/>
    <property type="match status" value="1"/>
</dbReference>
<reference evidence="6 7" key="1">
    <citation type="submission" date="2021-04" db="EMBL/GenBank/DDBJ databases">
        <title>Ruania sp. nov., isolated from sandy soil of mangrove forest.</title>
        <authorList>
            <person name="Ge X."/>
            <person name="Huang R."/>
            <person name="Liu W."/>
        </authorList>
    </citation>
    <scope>NUCLEOTIDE SEQUENCE [LARGE SCALE GENOMIC DNA]</scope>
    <source>
        <strain evidence="6 7">N2-46</strain>
    </source>
</reference>
<feature type="domain" description="HTH lysR-type" evidence="5">
    <location>
        <begin position="1"/>
        <end position="58"/>
    </location>
</feature>
<comment type="caution">
    <text evidence="6">The sequence shown here is derived from an EMBL/GenBank/DDBJ whole genome shotgun (WGS) entry which is preliminary data.</text>
</comment>
<evidence type="ECO:0000256" key="3">
    <source>
        <dbReference type="ARBA" id="ARBA00023125"/>
    </source>
</evidence>
<dbReference type="InterPro" id="IPR000847">
    <property type="entry name" value="LysR_HTH_N"/>
</dbReference>
<dbReference type="Proteomes" id="UP000826651">
    <property type="component" value="Unassembled WGS sequence"/>
</dbReference>
<evidence type="ECO:0000256" key="2">
    <source>
        <dbReference type="ARBA" id="ARBA00023015"/>
    </source>
</evidence>
<proteinExistence type="inferred from homology"/>
<dbReference type="InterPro" id="IPR036390">
    <property type="entry name" value="WH_DNA-bd_sf"/>
</dbReference>
<keyword evidence="4" id="KW-0804">Transcription</keyword>
<evidence type="ECO:0000313" key="7">
    <source>
        <dbReference type="Proteomes" id="UP000826651"/>
    </source>
</evidence>
<dbReference type="PROSITE" id="PS50931">
    <property type="entry name" value="HTH_LYSR"/>
    <property type="match status" value="1"/>
</dbReference>
<dbReference type="SUPFAM" id="SSF46785">
    <property type="entry name" value="Winged helix' DNA-binding domain"/>
    <property type="match status" value="1"/>
</dbReference>
<evidence type="ECO:0000313" key="6">
    <source>
        <dbReference type="EMBL" id="MBZ2195206.1"/>
    </source>
</evidence>
<gene>
    <name evidence="6" type="ORF">KCQ71_03480</name>
</gene>